<accession>A0ABV2XLQ1</accession>
<name>A0ABV2XLQ1_9ACTN</name>
<dbReference type="Proteomes" id="UP001550603">
    <property type="component" value="Unassembled WGS sequence"/>
</dbReference>
<proteinExistence type="predicted"/>
<dbReference type="RefSeq" id="WP_359784256.1">
    <property type="nucleotide sequence ID" value="NZ_JBEYBN010000001.1"/>
</dbReference>
<gene>
    <name evidence="2" type="ORF">ABZ568_00450</name>
</gene>
<evidence type="ECO:0000313" key="3">
    <source>
        <dbReference type="Proteomes" id="UP001550603"/>
    </source>
</evidence>
<protein>
    <submittedName>
        <fullName evidence="2">Uncharacterized protein</fullName>
    </submittedName>
</protein>
<sequence>MTGTAAGLNRVDGAWVQTGTLTFNRPLDGADRAWEVVTEVPAVTITRAGVWEVNVQARGVAALPAAAAGAGSGVTIGVYKNGALIPGTEAMAVFQSEAEGDQGDQVQASASRQFMHTFAAGDTVQLGHTGSARPARQASSATATAAPT</sequence>
<reference evidence="2 3" key="1">
    <citation type="submission" date="2024-06" db="EMBL/GenBank/DDBJ databases">
        <title>The Natural Products Discovery Center: Release of the First 8490 Sequenced Strains for Exploring Actinobacteria Biosynthetic Diversity.</title>
        <authorList>
            <person name="Kalkreuter E."/>
            <person name="Kautsar S.A."/>
            <person name="Yang D."/>
            <person name="Bader C.D."/>
            <person name="Teijaro C.N."/>
            <person name="Fluegel L."/>
            <person name="Davis C.M."/>
            <person name="Simpson J.R."/>
            <person name="Lauterbach L."/>
            <person name="Steele A.D."/>
            <person name="Gui C."/>
            <person name="Meng S."/>
            <person name="Li G."/>
            <person name="Viehrig K."/>
            <person name="Ye F."/>
            <person name="Su P."/>
            <person name="Kiefer A.F."/>
            <person name="Nichols A."/>
            <person name="Cepeda A.J."/>
            <person name="Yan W."/>
            <person name="Fan B."/>
            <person name="Jiang Y."/>
            <person name="Adhikari A."/>
            <person name="Zheng C.-J."/>
            <person name="Schuster L."/>
            <person name="Cowan T.M."/>
            <person name="Smanski M.J."/>
            <person name="Chevrette M.G."/>
            <person name="De Carvalho L.P.S."/>
            <person name="Shen B."/>
        </authorList>
    </citation>
    <scope>NUCLEOTIDE SEQUENCE [LARGE SCALE GENOMIC DNA]</scope>
    <source>
        <strain evidence="2 3">NPDC019583</strain>
    </source>
</reference>
<dbReference type="EMBL" id="JBEYBN010000001">
    <property type="protein sequence ID" value="MEU2264930.1"/>
    <property type="molecule type" value="Genomic_DNA"/>
</dbReference>
<comment type="caution">
    <text evidence="2">The sequence shown here is derived from an EMBL/GenBank/DDBJ whole genome shotgun (WGS) entry which is preliminary data.</text>
</comment>
<organism evidence="2 3">
    <name type="scientific">Streptomyces olindensis</name>
    <dbReference type="NCBI Taxonomy" id="358823"/>
    <lineage>
        <taxon>Bacteria</taxon>
        <taxon>Bacillati</taxon>
        <taxon>Actinomycetota</taxon>
        <taxon>Actinomycetes</taxon>
        <taxon>Kitasatosporales</taxon>
        <taxon>Streptomycetaceae</taxon>
        <taxon>Streptomyces</taxon>
    </lineage>
</organism>
<evidence type="ECO:0000313" key="2">
    <source>
        <dbReference type="EMBL" id="MEU2264930.1"/>
    </source>
</evidence>
<feature type="region of interest" description="Disordered" evidence="1">
    <location>
        <begin position="126"/>
        <end position="148"/>
    </location>
</feature>
<keyword evidence="3" id="KW-1185">Reference proteome</keyword>
<evidence type="ECO:0000256" key="1">
    <source>
        <dbReference type="SAM" id="MobiDB-lite"/>
    </source>
</evidence>
<feature type="compositionally biased region" description="Low complexity" evidence="1">
    <location>
        <begin position="131"/>
        <end position="148"/>
    </location>
</feature>